<reference evidence="1" key="1">
    <citation type="journal article" date="2010" name="Microbiol. Resour. Announc.">
        <title>Comparative genomics of the bacterial genus Listeria: Genome evolution is characterized by limited gene acquisition and limited gene loss.</title>
        <authorList>
            <person name="den Bakker H.C."/>
            <person name="Cummings C.A."/>
            <person name="Ferreira V."/>
            <person name="Vatta P."/>
            <person name="Orsi R.H."/>
            <person name="Degoricija L."/>
            <person name="Barker M."/>
            <person name="Petrauskene O."/>
            <person name="Furtado M.R."/>
            <person name="Wiedmann M."/>
        </authorList>
    </citation>
    <scope>NUCLEOTIDE SEQUENCE [LARGE SCALE GENOMIC DNA]</scope>
    <source>
        <strain evidence="1">FSL N1-067</strain>
    </source>
</reference>
<evidence type="ECO:0000313" key="1">
    <source>
        <dbReference type="EMBL" id="EFR99261.1"/>
    </source>
</evidence>
<protein>
    <submittedName>
        <fullName evidence="1">Uncharacterized protein</fullName>
    </submittedName>
</protein>
<gene>
    <name evidence="1" type="ORF">NT03LS_2632</name>
</gene>
<organism evidence="1">
    <name type="scientific">Listeria seeligeri FSL N1-067</name>
    <dbReference type="NCBI Taxonomy" id="702453"/>
    <lineage>
        <taxon>Bacteria</taxon>
        <taxon>Bacillati</taxon>
        <taxon>Bacillota</taxon>
        <taxon>Bacilli</taxon>
        <taxon>Bacillales</taxon>
        <taxon>Listeriaceae</taxon>
        <taxon>Listeria</taxon>
    </lineage>
</organism>
<proteinExistence type="predicted"/>
<comment type="caution">
    <text evidence="1">The sequence shown here is derived from an EMBL/GenBank/DDBJ whole genome shotgun (WGS) entry which is preliminary data.</text>
</comment>
<dbReference type="HOGENOM" id="CLU_3272361_0_0_9"/>
<dbReference type="EMBL" id="ADXJ01000864">
    <property type="protein sequence ID" value="EFR99261.1"/>
    <property type="molecule type" value="Genomic_DNA"/>
</dbReference>
<sequence>MPTSLLFYYSNFSVRIREIKKEIVFFVLKDDFQILYSWFLA</sequence>
<dbReference type="Proteomes" id="UP000004302">
    <property type="component" value="Chromosome"/>
</dbReference>
<accession>E3ZSZ2</accession>
<dbReference type="AlphaFoldDB" id="E3ZSZ2"/>
<name>E3ZSZ2_LISSE</name>
<dbReference type="PATRIC" id="fig|702453.3.peg.2214"/>